<sequence length="224" mass="23642">MVSGSSVLSEIAAVLEPQGIFVRGVVSFHDGNGPSLSYGSCARTVVLLGNIGGSIWRSFDHWRTSDQGPDPLDTWSRVAIDRVAGALGATALYPSDQPWQPFQRWATQAEGLAPSPLGILIHPRFGLWHGYRGALAFAEDLGAAPVESTGHPCTHCIEKPCLATCPAGALAPTGFAVNPCRSYLDSDGGRATCMANGCAARNACPVGADFRYSAEQLRFHMAAL</sequence>
<name>A0ABV2H377_9HYPH</name>
<evidence type="ECO:0000259" key="1">
    <source>
        <dbReference type="PROSITE" id="PS51379"/>
    </source>
</evidence>
<dbReference type="Proteomes" id="UP001549031">
    <property type="component" value="Unassembled WGS sequence"/>
</dbReference>
<evidence type="ECO:0000313" key="2">
    <source>
        <dbReference type="EMBL" id="MET3584990.1"/>
    </source>
</evidence>
<dbReference type="RefSeq" id="WP_247242768.1">
    <property type="nucleotide sequence ID" value="NZ_JALJRA010000003.1"/>
</dbReference>
<dbReference type="InterPro" id="IPR017896">
    <property type="entry name" value="4Fe4S_Fe-S-bd"/>
</dbReference>
<comment type="caution">
    <text evidence="2">The sequence shown here is derived from an EMBL/GenBank/DDBJ whole genome shotgun (WGS) entry which is preliminary data.</text>
</comment>
<accession>A0ABV2H377</accession>
<evidence type="ECO:0000313" key="3">
    <source>
        <dbReference type="Proteomes" id="UP001549031"/>
    </source>
</evidence>
<feature type="domain" description="4Fe-4S ferredoxin-type" evidence="1">
    <location>
        <begin position="143"/>
        <end position="175"/>
    </location>
</feature>
<keyword evidence="3" id="KW-1185">Reference proteome</keyword>
<gene>
    <name evidence="2" type="ORF">ABID21_001091</name>
</gene>
<protein>
    <recommendedName>
        <fullName evidence="1">4Fe-4S ferredoxin-type domain-containing protein</fullName>
    </recommendedName>
</protein>
<reference evidence="2 3" key="1">
    <citation type="submission" date="2024-06" db="EMBL/GenBank/DDBJ databases">
        <title>Genomic Encyclopedia of Type Strains, Phase IV (KMG-IV): sequencing the most valuable type-strain genomes for metagenomic binning, comparative biology and taxonomic classification.</title>
        <authorList>
            <person name="Goeker M."/>
        </authorList>
    </citation>
    <scope>NUCLEOTIDE SEQUENCE [LARGE SCALE GENOMIC DNA]</scope>
    <source>
        <strain evidence="2 3">DSM 105042</strain>
    </source>
</reference>
<organism evidence="2 3">
    <name type="scientific">Pseudorhizobium tarimense</name>
    <dbReference type="NCBI Taxonomy" id="1079109"/>
    <lineage>
        <taxon>Bacteria</taxon>
        <taxon>Pseudomonadati</taxon>
        <taxon>Pseudomonadota</taxon>
        <taxon>Alphaproteobacteria</taxon>
        <taxon>Hyphomicrobiales</taxon>
        <taxon>Rhizobiaceae</taxon>
        <taxon>Rhizobium/Agrobacterium group</taxon>
        <taxon>Pseudorhizobium</taxon>
    </lineage>
</organism>
<proteinExistence type="predicted"/>
<dbReference type="PROSITE" id="PS51379">
    <property type="entry name" value="4FE4S_FER_2"/>
    <property type="match status" value="1"/>
</dbReference>
<dbReference type="EMBL" id="JBEPLJ010000003">
    <property type="protein sequence ID" value="MET3584990.1"/>
    <property type="molecule type" value="Genomic_DNA"/>
</dbReference>